<reference evidence="1 2" key="1">
    <citation type="submission" date="2020-08" db="EMBL/GenBank/DDBJ databases">
        <authorList>
            <person name="Sun Q."/>
            <person name="Inoue M."/>
        </authorList>
    </citation>
    <scope>NUCLEOTIDE SEQUENCE [LARGE SCALE GENOMIC DNA]</scope>
    <source>
        <strain evidence="1 2">CCM 8938</strain>
    </source>
</reference>
<name>A0ABR7KR19_9SPHI</name>
<accession>A0ABR7KR19</accession>
<dbReference type="Proteomes" id="UP000652755">
    <property type="component" value="Unassembled WGS sequence"/>
</dbReference>
<organism evidence="1 2">
    <name type="scientific">Pedobacter fastidiosus</name>
    <dbReference type="NCBI Taxonomy" id="2765361"/>
    <lineage>
        <taxon>Bacteria</taxon>
        <taxon>Pseudomonadati</taxon>
        <taxon>Bacteroidota</taxon>
        <taxon>Sphingobacteriia</taxon>
        <taxon>Sphingobacteriales</taxon>
        <taxon>Sphingobacteriaceae</taxon>
        <taxon>Pedobacter</taxon>
    </lineage>
</organism>
<evidence type="ECO:0000313" key="2">
    <source>
        <dbReference type="Proteomes" id="UP000652755"/>
    </source>
</evidence>
<evidence type="ECO:0000313" key="1">
    <source>
        <dbReference type="EMBL" id="MBC6110300.1"/>
    </source>
</evidence>
<keyword evidence="2" id="KW-1185">Reference proteome</keyword>
<dbReference type="EMBL" id="JACRYL010000006">
    <property type="protein sequence ID" value="MBC6110300.1"/>
    <property type="molecule type" value="Genomic_DNA"/>
</dbReference>
<protein>
    <submittedName>
        <fullName evidence="1">Uncharacterized protein</fullName>
    </submittedName>
</protein>
<proteinExistence type="predicted"/>
<comment type="caution">
    <text evidence="1">The sequence shown here is derived from an EMBL/GenBank/DDBJ whole genome shotgun (WGS) entry which is preliminary data.</text>
</comment>
<sequence length="132" mass="14186">MSNSSIHLDMRISGSPVILARFDRASGLNSSGANSTDGKVLVLEDGVIHSSLMYSWLNASVLLSKNREENILIDLCSPGALIASWEICGASPLTFVIARVSTAEVLPLFRLELDYASLEQTYPVKGGSAHHL</sequence>
<gene>
    <name evidence="1" type="ORF">H7U22_07675</name>
</gene>